<evidence type="ECO:0000313" key="2">
    <source>
        <dbReference type="EMBL" id="RWA07139.1"/>
    </source>
</evidence>
<keyword evidence="3" id="KW-1185">Reference proteome</keyword>
<sequence length="83" mass="9295">MASNRSKGPIPEFKIPDMGPQNSAQEKEEDKFVLISRRNPWKDGKLVSSFGEKGADKDKKSKDQDGWETIPLNDSDASQSSKR</sequence>
<evidence type="ECO:0000313" key="3">
    <source>
        <dbReference type="Proteomes" id="UP000286045"/>
    </source>
</evidence>
<name>A0A439CY53_9PEZI</name>
<dbReference type="EMBL" id="RYZI01000280">
    <property type="protein sequence ID" value="RWA07139.1"/>
    <property type="molecule type" value="Genomic_DNA"/>
</dbReference>
<dbReference type="Proteomes" id="UP000286045">
    <property type="component" value="Unassembled WGS sequence"/>
</dbReference>
<feature type="region of interest" description="Disordered" evidence="1">
    <location>
        <begin position="1"/>
        <end position="83"/>
    </location>
</feature>
<protein>
    <submittedName>
        <fullName evidence="2">Uncharacterized protein</fullName>
    </submittedName>
</protein>
<reference evidence="2 3" key="1">
    <citation type="submission" date="2018-12" db="EMBL/GenBank/DDBJ databases">
        <title>Draft genome sequence of Xylaria grammica IHI A82.</title>
        <authorList>
            <person name="Buettner E."/>
            <person name="Kellner H."/>
        </authorList>
    </citation>
    <scope>NUCLEOTIDE SEQUENCE [LARGE SCALE GENOMIC DNA]</scope>
    <source>
        <strain evidence="2 3">IHI A82</strain>
    </source>
</reference>
<proteinExistence type="predicted"/>
<dbReference type="AlphaFoldDB" id="A0A439CY53"/>
<feature type="compositionally biased region" description="Basic and acidic residues" evidence="1">
    <location>
        <begin position="53"/>
        <end position="65"/>
    </location>
</feature>
<gene>
    <name evidence="2" type="ORF">EKO27_g7967</name>
</gene>
<comment type="caution">
    <text evidence="2">The sequence shown here is derived from an EMBL/GenBank/DDBJ whole genome shotgun (WGS) entry which is preliminary data.</text>
</comment>
<accession>A0A439CY53</accession>
<evidence type="ECO:0000256" key="1">
    <source>
        <dbReference type="SAM" id="MobiDB-lite"/>
    </source>
</evidence>
<organism evidence="2 3">
    <name type="scientific">Xylaria grammica</name>
    <dbReference type="NCBI Taxonomy" id="363999"/>
    <lineage>
        <taxon>Eukaryota</taxon>
        <taxon>Fungi</taxon>
        <taxon>Dikarya</taxon>
        <taxon>Ascomycota</taxon>
        <taxon>Pezizomycotina</taxon>
        <taxon>Sordariomycetes</taxon>
        <taxon>Xylariomycetidae</taxon>
        <taxon>Xylariales</taxon>
        <taxon>Xylariaceae</taxon>
        <taxon>Xylaria</taxon>
    </lineage>
</organism>